<evidence type="ECO:0000256" key="1">
    <source>
        <dbReference type="SAM" id="SignalP"/>
    </source>
</evidence>
<sequence>MYVAALFLGATLAVAAQGLSLQSARTFGSSHVEPMVPASHHSIHHQSVVPGHVHSSHQASVGDHYSGSMLVCQVVQIPVIQPGAPSAGSADVAQVSVGTGPAVDVASSVISSSQQALSNLNNRVRNTVDRIVRPVVSALENASLWLNSTTQHQMNGHHQHGHHAYAHHHPLQQLPHGLHATPVQSAHSQNVQDVLPQKAVPMTVVSLPVLGPAVPVSSGSPVSNLSTSFADFTL</sequence>
<dbReference type="EMBL" id="BK007716">
    <property type="protein sequence ID" value="DAA34680.1"/>
    <property type="molecule type" value="mRNA"/>
</dbReference>
<proteinExistence type="evidence at transcript level"/>
<feature type="chain" id="PRO_5003253438" evidence="1">
    <location>
        <begin position="17"/>
        <end position="234"/>
    </location>
</feature>
<name>F0JA15_AMBVA</name>
<reference evidence="2" key="1">
    <citation type="journal article" date="2011" name="BMC Genomics">
        <title>A further insight into the sialome of the tropical bont tick, Amblyomma variegatum.</title>
        <authorList>
            <person name="Ribeiro J.M."/>
            <person name="Anderson J.M."/>
            <person name="Manoukis N.C."/>
            <person name="Meng Z."/>
            <person name="Francishetti I.M."/>
        </authorList>
    </citation>
    <scope>NUCLEOTIDE SEQUENCE</scope>
    <source>
        <strain evidence="2">Amb_var-2068</strain>
        <tissue evidence="2">Salivary gland</tissue>
    </source>
</reference>
<feature type="signal peptide" evidence="1">
    <location>
        <begin position="1"/>
        <end position="16"/>
    </location>
</feature>
<protein>
    <submittedName>
        <fullName evidence="2">Hypothetical secreted protein 2068</fullName>
    </submittedName>
</protein>
<keyword evidence="1" id="KW-0732">Signal</keyword>
<organism evidence="2">
    <name type="scientific">Amblyomma variegatum</name>
    <name type="common">Tropical bont tick</name>
    <dbReference type="NCBI Taxonomy" id="34610"/>
    <lineage>
        <taxon>Eukaryota</taxon>
        <taxon>Metazoa</taxon>
        <taxon>Ecdysozoa</taxon>
        <taxon>Arthropoda</taxon>
        <taxon>Chelicerata</taxon>
        <taxon>Arachnida</taxon>
        <taxon>Acari</taxon>
        <taxon>Parasitiformes</taxon>
        <taxon>Ixodida</taxon>
        <taxon>Ixodoidea</taxon>
        <taxon>Ixodidae</taxon>
        <taxon>Amblyomminae</taxon>
        <taxon>Amblyomma</taxon>
    </lineage>
</organism>
<dbReference type="AlphaFoldDB" id="F0JA15"/>
<accession>F0JA15</accession>
<evidence type="ECO:0000313" key="2">
    <source>
        <dbReference type="EMBL" id="DAA34680.1"/>
    </source>
</evidence>